<evidence type="ECO:0000256" key="13">
    <source>
        <dbReference type="ARBA" id="ARBA00023012"/>
    </source>
</evidence>
<evidence type="ECO:0000256" key="2">
    <source>
        <dbReference type="ARBA" id="ARBA00004429"/>
    </source>
</evidence>
<evidence type="ECO:0000256" key="6">
    <source>
        <dbReference type="ARBA" id="ARBA00022553"/>
    </source>
</evidence>
<evidence type="ECO:0000256" key="15">
    <source>
        <dbReference type="SAM" id="Phobius"/>
    </source>
</evidence>
<keyword evidence="13" id="KW-0902">Two-component regulatory system</keyword>
<dbReference type="Pfam" id="PF00672">
    <property type="entry name" value="HAMP"/>
    <property type="match status" value="1"/>
</dbReference>
<accession>A0ABW2IMB3</accession>
<evidence type="ECO:0000313" key="19">
    <source>
        <dbReference type="Proteomes" id="UP001596492"/>
    </source>
</evidence>
<keyword evidence="5" id="KW-0997">Cell inner membrane</keyword>
<dbReference type="InterPro" id="IPR003594">
    <property type="entry name" value="HATPase_dom"/>
</dbReference>
<feature type="domain" description="HAMP" evidence="17">
    <location>
        <begin position="177"/>
        <end position="229"/>
    </location>
</feature>
<feature type="transmembrane region" description="Helical" evidence="15">
    <location>
        <begin position="15"/>
        <end position="36"/>
    </location>
</feature>
<dbReference type="PANTHER" id="PTHR44936">
    <property type="entry name" value="SENSOR PROTEIN CREC"/>
    <property type="match status" value="1"/>
</dbReference>
<keyword evidence="7" id="KW-0808">Transferase</keyword>
<reference evidence="19" key="1">
    <citation type="journal article" date="2019" name="Int. J. Syst. Evol. Microbiol.">
        <title>The Global Catalogue of Microorganisms (GCM) 10K type strain sequencing project: providing services to taxonomists for standard genome sequencing and annotation.</title>
        <authorList>
            <consortium name="The Broad Institute Genomics Platform"/>
            <consortium name="The Broad Institute Genome Sequencing Center for Infectious Disease"/>
            <person name="Wu L."/>
            <person name="Ma J."/>
        </authorList>
    </citation>
    <scope>NUCLEOTIDE SEQUENCE [LARGE SCALE GENOMIC DNA]</scope>
    <source>
        <strain evidence="19">CCUG 51308</strain>
    </source>
</reference>
<evidence type="ECO:0000256" key="9">
    <source>
        <dbReference type="ARBA" id="ARBA00022741"/>
    </source>
</evidence>
<evidence type="ECO:0000256" key="7">
    <source>
        <dbReference type="ARBA" id="ARBA00022679"/>
    </source>
</evidence>
<keyword evidence="12 15" id="KW-1133">Transmembrane helix</keyword>
<evidence type="ECO:0000256" key="10">
    <source>
        <dbReference type="ARBA" id="ARBA00022777"/>
    </source>
</evidence>
<dbReference type="Pfam" id="PF00512">
    <property type="entry name" value="HisKA"/>
    <property type="match status" value="1"/>
</dbReference>
<evidence type="ECO:0000256" key="11">
    <source>
        <dbReference type="ARBA" id="ARBA00022840"/>
    </source>
</evidence>
<evidence type="ECO:0000256" key="1">
    <source>
        <dbReference type="ARBA" id="ARBA00000085"/>
    </source>
</evidence>
<dbReference type="InterPro" id="IPR003661">
    <property type="entry name" value="HisK_dim/P_dom"/>
</dbReference>
<sequence length="442" mass="49086">MTFSRFFPRGYLVRSYLIVIMPIGLLIVAMTAMFFASHVKEVNRRLALSVGSEIEVLINTANTDRPLFEKIQDQYYKAALMETRIASKAPDNEGNPCCEVLEDTLETLPNHAEITRMLDNGNVRILYGVTHPVTGNAETLIIEFPRKRVMMITAHIFIFWTLVFSALLLLLAHGFLRNHVRSILNLAHAADAFGRGEDAPDFKPSGAREVRQAARSVIRMRNRIRRYVDQRTQMLAGVSHDLRTPLTRLKLELALMKNIKGVDLTAAKADISEMEKMLEGYLAFARGEGDEPTEEFDAVNLIQDAYLAASTRAKVTLNAPEHLLMRGRPLAIKRAISNLANNAADHADIVYIHITQTQGVVQICVEDNGPGIDEDKYQEAMKPFGRLDPSRNQNKSGVGLGLSISNDVAQAHGGFLRLDRSELGGLSATLNLPTSAQKAEPK</sequence>
<keyword evidence="8 15" id="KW-0812">Transmembrane</keyword>
<evidence type="ECO:0000256" key="12">
    <source>
        <dbReference type="ARBA" id="ARBA00022989"/>
    </source>
</evidence>
<comment type="subcellular location">
    <subcellularLocation>
        <location evidence="2">Cell inner membrane</location>
        <topology evidence="2">Multi-pass membrane protein</topology>
    </subcellularLocation>
</comment>
<keyword evidence="19" id="KW-1185">Reference proteome</keyword>
<feature type="domain" description="Histidine kinase" evidence="16">
    <location>
        <begin position="237"/>
        <end position="436"/>
    </location>
</feature>
<keyword evidence="11 18" id="KW-0067">ATP-binding</keyword>
<dbReference type="PROSITE" id="PS50109">
    <property type="entry name" value="HIS_KIN"/>
    <property type="match status" value="1"/>
</dbReference>
<comment type="caution">
    <text evidence="18">The sequence shown here is derived from an EMBL/GenBank/DDBJ whole genome shotgun (WGS) entry which is preliminary data.</text>
</comment>
<proteinExistence type="predicted"/>
<name>A0ABW2IMB3_9PROT</name>
<comment type="catalytic activity">
    <reaction evidence="1">
        <text>ATP + protein L-histidine = ADP + protein N-phospho-L-histidine.</text>
        <dbReference type="EC" id="2.7.13.3"/>
    </reaction>
</comment>
<dbReference type="CDD" id="cd00082">
    <property type="entry name" value="HisKA"/>
    <property type="match status" value="1"/>
</dbReference>
<dbReference type="InterPro" id="IPR004358">
    <property type="entry name" value="Sig_transdc_His_kin-like_C"/>
</dbReference>
<dbReference type="EC" id="2.7.13.3" evidence="3"/>
<dbReference type="Gene3D" id="3.30.565.10">
    <property type="entry name" value="Histidine kinase-like ATPase, C-terminal domain"/>
    <property type="match status" value="1"/>
</dbReference>
<keyword evidence="14 15" id="KW-0472">Membrane</keyword>
<dbReference type="RefSeq" id="WP_382167244.1">
    <property type="nucleotide sequence ID" value="NZ_JBHTBR010000005.1"/>
</dbReference>
<keyword evidence="10" id="KW-0418">Kinase</keyword>
<dbReference type="InterPro" id="IPR036097">
    <property type="entry name" value="HisK_dim/P_sf"/>
</dbReference>
<dbReference type="GO" id="GO:0005524">
    <property type="term" value="F:ATP binding"/>
    <property type="evidence" value="ECO:0007669"/>
    <property type="project" value="UniProtKB-KW"/>
</dbReference>
<dbReference type="Gene3D" id="1.10.287.130">
    <property type="match status" value="1"/>
</dbReference>
<dbReference type="PANTHER" id="PTHR44936:SF5">
    <property type="entry name" value="SENSOR HISTIDINE KINASE ENVZ"/>
    <property type="match status" value="1"/>
</dbReference>
<evidence type="ECO:0000256" key="8">
    <source>
        <dbReference type="ARBA" id="ARBA00022692"/>
    </source>
</evidence>
<dbReference type="InterPro" id="IPR005467">
    <property type="entry name" value="His_kinase_dom"/>
</dbReference>
<dbReference type="PROSITE" id="PS50885">
    <property type="entry name" value="HAMP"/>
    <property type="match status" value="1"/>
</dbReference>
<dbReference type="EMBL" id="JBHTBR010000005">
    <property type="protein sequence ID" value="MFC7292001.1"/>
    <property type="molecule type" value="Genomic_DNA"/>
</dbReference>
<evidence type="ECO:0000256" key="14">
    <source>
        <dbReference type="ARBA" id="ARBA00023136"/>
    </source>
</evidence>
<gene>
    <name evidence="18" type="ORF">ACFQS8_10270</name>
</gene>
<evidence type="ECO:0000259" key="16">
    <source>
        <dbReference type="PROSITE" id="PS50109"/>
    </source>
</evidence>
<dbReference type="Pfam" id="PF02518">
    <property type="entry name" value="HATPase_c"/>
    <property type="match status" value="1"/>
</dbReference>
<organism evidence="18 19">
    <name type="scientific">Hirschia litorea</name>
    <dbReference type="NCBI Taxonomy" id="1199156"/>
    <lineage>
        <taxon>Bacteria</taxon>
        <taxon>Pseudomonadati</taxon>
        <taxon>Pseudomonadota</taxon>
        <taxon>Alphaproteobacteria</taxon>
        <taxon>Hyphomonadales</taxon>
        <taxon>Hyphomonadaceae</taxon>
        <taxon>Hirschia</taxon>
    </lineage>
</organism>
<keyword evidence="6" id="KW-0597">Phosphoprotein</keyword>
<dbReference type="SMART" id="SM00387">
    <property type="entry name" value="HATPase_c"/>
    <property type="match status" value="1"/>
</dbReference>
<dbReference type="PRINTS" id="PR00344">
    <property type="entry name" value="BCTRLSENSOR"/>
</dbReference>
<keyword evidence="9" id="KW-0547">Nucleotide-binding</keyword>
<evidence type="ECO:0000256" key="4">
    <source>
        <dbReference type="ARBA" id="ARBA00022475"/>
    </source>
</evidence>
<evidence type="ECO:0000313" key="18">
    <source>
        <dbReference type="EMBL" id="MFC7292001.1"/>
    </source>
</evidence>
<evidence type="ECO:0000259" key="17">
    <source>
        <dbReference type="PROSITE" id="PS50885"/>
    </source>
</evidence>
<evidence type="ECO:0000256" key="5">
    <source>
        <dbReference type="ARBA" id="ARBA00022519"/>
    </source>
</evidence>
<dbReference type="SUPFAM" id="SSF47384">
    <property type="entry name" value="Homodimeric domain of signal transducing histidine kinase"/>
    <property type="match status" value="1"/>
</dbReference>
<dbReference type="InterPro" id="IPR036890">
    <property type="entry name" value="HATPase_C_sf"/>
</dbReference>
<keyword evidence="4" id="KW-1003">Cell membrane</keyword>
<protein>
    <recommendedName>
        <fullName evidence="3">histidine kinase</fullName>
        <ecNumber evidence="3">2.7.13.3</ecNumber>
    </recommendedName>
</protein>
<feature type="transmembrane region" description="Helical" evidence="15">
    <location>
        <begin position="156"/>
        <end position="176"/>
    </location>
</feature>
<dbReference type="SUPFAM" id="SSF55874">
    <property type="entry name" value="ATPase domain of HSP90 chaperone/DNA topoisomerase II/histidine kinase"/>
    <property type="match status" value="1"/>
</dbReference>
<dbReference type="InterPro" id="IPR003660">
    <property type="entry name" value="HAMP_dom"/>
</dbReference>
<dbReference type="Proteomes" id="UP001596492">
    <property type="component" value="Unassembled WGS sequence"/>
</dbReference>
<dbReference type="InterPro" id="IPR050980">
    <property type="entry name" value="2C_sensor_his_kinase"/>
</dbReference>
<evidence type="ECO:0000256" key="3">
    <source>
        <dbReference type="ARBA" id="ARBA00012438"/>
    </source>
</evidence>
<dbReference type="SMART" id="SM00388">
    <property type="entry name" value="HisKA"/>
    <property type="match status" value="1"/>
</dbReference>